<reference evidence="5 6" key="1">
    <citation type="submission" date="2018-06" db="EMBL/GenBank/DDBJ databases">
        <title>Genomic Encyclopedia of Archaeal and Bacterial Type Strains, Phase II (KMG-II): from individual species to whole genera.</title>
        <authorList>
            <person name="Goeker M."/>
        </authorList>
    </citation>
    <scope>NUCLEOTIDE SEQUENCE [LARGE SCALE GENOMIC DNA]</scope>
    <source>
        <strain evidence="5 6">DSM 27372</strain>
    </source>
</reference>
<dbReference type="GO" id="GO:0016020">
    <property type="term" value="C:membrane"/>
    <property type="evidence" value="ECO:0007669"/>
    <property type="project" value="UniProtKB-SubCell"/>
</dbReference>
<organism evidence="5 6">
    <name type="scientific">Pedobacter nutrimenti</name>
    <dbReference type="NCBI Taxonomy" id="1241337"/>
    <lineage>
        <taxon>Bacteria</taxon>
        <taxon>Pseudomonadati</taxon>
        <taxon>Bacteroidota</taxon>
        <taxon>Sphingobacteriia</taxon>
        <taxon>Sphingobacteriales</taxon>
        <taxon>Sphingobacteriaceae</taxon>
        <taxon>Pedobacter</taxon>
    </lineage>
</organism>
<dbReference type="AlphaFoldDB" id="A0A318UEC0"/>
<evidence type="ECO:0000313" key="5">
    <source>
        <dbReference type="EMBL" id="PYF74423.1"/>
    </source>
</evidence>
<keyword evidence="6" id="KW-1185">Reference proteome</keyword>
<dbReference type="InterPro" id="IPR050491">
    <property type="entry name" value="AmpC-like"/>
</dbReference>
<name>A0A318UEC0_9SPHI</name>
<dbReference type="InterPro" id="IPR012338">
    <property type="entry name" value="Beta-lactam/transpept-like"/>
</dbReference>
<proteinExistence type="predicted"/>
<dbReference type="PANTHER" id="PTHR46825:SF11">
    <property type="entry name" value="PENICILLIN-BINDING PROTEIN 4"/>
    <property type="match status" value="1"/>
</dbReference>
<comment type="subcellular location">
    <subcellularLocation>
        <location evidence="1">Membrane</location>
    </subcellularLocation>
</comment>
<evidence type="ECO:0000259" key="4">
    <source>
        <dbReference type="Pfam" id="PF00144"/>
    </source>
</evidence>
<protein>
    <submittedName>
        <fullName evidence="5">CubicO group peptidase (Beta-lactamase class C family)</fullName>
    </submittedName>
</protein>
<dbReference type="Proteomes" id="UP000248198">
    <property type="component" value="Unassembled WGS sequence"/>
</dbReference>
<evidence type="ECO:0000256" key="3">
    <source>
        <dbReference type="SAM" id="SignalP"/>
    </source>
</evidence>
<dbReference type="EMBL" id="QKLU01000004">
    <property type="protein sequence ID" value="PYF74423.1"/>
    <property type="molecule type" value="Genomic_DNA"/>
</dbReference>
<feature type="chain" id="PRO_5016315706" evidence="3">
    <location>
        <begin position="20"/>
        <end position="365"/>
    </location>
</feature>
<feature type="signal peptide" evidence="3">
    <location>
        <begin position="1"/>
        <end position="19"/>
    </location>
</feature>
<comment type="caution">
    <text evidence="5">The sequence shown here is derived from an EMBL/GenBank/DDBJ whole genome shotgun (WGS) entry which is preliminary data.</text>
</comment>
<accession>A0A318UEC0</accession>
<keyword evidence="2" id="KW-0472">Membrane</keyword>
<dbReference type="PANTHER" id="PTHR46825">
    <property type="entry name" value="D-ALANYL-D-ALANINE-CARBOXYPEPTIDASE/ENDOPEPTIDASE AMPH"/>
    <property type="match status" value="1"/>
</dbReference>
<evidence type="ECO:0000256" key="1">
    <source>
        <dbReference type="ARBA" id="ARBA00004370"/>
    </source>
</evidence>
<dbReference type="InterPro" id="IPR001466">
    <property type="entry name" value="Beta-lactam-related"/>
</dbReference>
<dbReference type="Pfam" id="PF00144">
    <property type="entry name" value="Beta-lactamase"/>
    <property type="match status" value="1"/>
</dbReference>
<dbReference type="RefSeq" id="WP_245943665.1">
    <property type="nucleotide sequence ID" value="NZ_QKLU01000004.1"/>
</dbReference>
<sequence length="365" mass="41174">MNRFILLMAAMFLFLDSTAQNLDRYADSIRIKNQIPELAYATVTLSGISSGVIGFHRNDLQNKETKAKSSDYFHLGSNTKAITAFIAAKLVQDKKIQWKTKVFSLFPEWKKESKPVYYTITLEDLLSHRAKVRPFTDGSEFKQLPKFTGNKAEQRKQFSRNLLHLAPVSLAGKTYSYSNAGYSLAAVMLEKASGKTWEQLVEQTLSGQLNLNYKFGWPNKYGPDQPWGHWIEKNTLKALPPSLDYDLALAEPAGDISMPIADYARFIQYNLEGLNGKSNLLKAEAYRFLHYGKNEYAMGWANANLKGKHLSQHAGSAGTFYCYTLVDKDKKAAYIVMANTATPEAQNGLFELLGTMRKKQEQSSR</sequence>
<keyword evidence="3" id="KW-0732">Signal</keyword>
<feature type="domain" description="Beta-lactamase-related" evidence="4">
    <location>
        <begin position="59"/>
        <end position="344"/>
    </location>
</feature>
<gene>
    <name evidence="5" type="ORF">B0O44_104594</name>
</gene>
<dbReference type="SUPFAM" id="SSF56601">
    <property type="entry name" value="beta-lactamase/transpeptidase-like"/>
    <property type="match status" value="1"/>
</dbReference>
<evidence type="ECO:0000256" key="2">
    <source>
        <dbReference type="ARBA" id="ARBA00023136"/>
    </source>
</evidence>
<dbReference type="Gene3D" id="3.40.710.10">
    <property type="entry name" value="DD-peptidase/beta-lactamase superfamily"/>
    <property type="match status" value="1"/>
</dbReference>
<evidence type="ECO:0000313" key="6">
    <source>
        <dbReference type="Proteomes" id="UP000248198"/>
    </source>
</evidence>